<dbReference type="AlphaFoldDB" id="A0A5C4VQC0"/>
<protein>
    <recommendedName>
        <fullName evidence="3">ATP-binding protein</fullName>
    </recommendedName>
</protein>
<evidence type="ECO:0000313" key="1">
    <source>
        <dbReference type="EMBL" id="TNM37646.1"/>
    </source>
</evidence>
<dbReference type="Gene3D" id="3.30.565.10">
    <property type="entry name" value="Histidine kinase-like ATPase, C-terminal domain"/>
    <property type="match status" value="1"/>
</dbReference>
<accession>A0A5C4VQC0</accession>
<reference evidence="1 2" key="1">
    <citation type="journal article" date="2016" name="Int. J. Syst. Evol. Microbiol.">
        <title>Nocardioides albidus sp. nov., an actinobacterium isolated from garden soil.</title>
        <authorList>
            <person name="Singh H."/>
            <person name="Du J."/>
            <person name="Trinh H."/>
            <person name="Won K."/>
            <person name="Yang J.E."/>
            <person name="Yin C."/>
            <person name="Kook M."/>
            <person name="Yi T.H."/>
        </authorList>
    </citation>
    <scope>NUCLEOTIDE SEQUENCE [LARGE SCALE GENOMIC DNA]</scope>
    <source>
        <strain evidence="1 2">CCTCC AB 2015297</strain>
    </source>
</reference>
<dbReference type="OrthoDB" id="5096633at2"/>
<organism evidence="1 2">
    <name type="scientific">Nocardioides albidus</name>
    <dbReference type="NCBI Taxonomy" id="1517589"/>
    <lineage>
        <taxon>Bacteria</taxon>
        <taxon>Bacillati</taxon>
        <taxon>Actinomycetota</taxon>
        <taxon>Actinomycetes</taxon>
        <taxon>Propionibacteriales</taxon>
        <taxon>Nocardioidaceae</taxon>
        <taxon>Nocardioides</taxon>
    </lineage>
</organism>
<dbReference type="Proteomes" id="UP000313231">
    <property type="component" value="Unassembled WGS sequence"/>
</dbReference>
<dbReference type="InterPro" id="IPR036890">
    <property type="entry name" value="HATPase_C_sf"/>
</dbReference>
<proteinExistence type="predicted"/>
<comment type="caution">
    <text evidence="1">The sequence shown here is derived from an EMBL/GenBank/DDBJ whole genome shotgun (WGS) entry which is preliminary data.</text>
</comment>
<keyword evidence="2" id="KW-1185">Reference proteome</keyword>
<evidence type="ECO:0008006" key="3">
    <source>
        <dbReference type="Google" id="ProtNLM"/>
    </source>
</evidence>
<dbReference type="Pfam" id="PF13589">
    <property type="entry name" value="HATPase_c_3"/>
    <property type="match status" value="1"/>
</dbReference>
<sequence>MTRITVHAGKSILESYVKRPGAGLCELIWNAFDEDATLVRVRVTTNALGAIDQIQVEDDGHGMNLQRAQLAFETVGDSWKRKPGALTEGKRPVHGKLGRGRYAAFGLGRSVQWVSTAPQVEGGAPSTVTVRGNADDLQHMEISEGACESTTSGTRVVVGMVTAAAQSAFDRTDDLRNQLLGEFALHLERYEDFNIEFLDEALTPVSVIETQREIELELPDGVDGTASLTLIEWNLSNVDRRLYLCTADGSIIDDIPPGIRSPGSEFTAYLRWDGFSHDAPMLLLDDLDSLPGQVITTAKAALRAALADSARKREADTVRGWKAEGVYPFEDGEPQNAVESATREIFNVVAMTTARTIEETKSRRVKALALRLMREALENDPESLLPILHEVVKLPGQRLDELKEILERTSLTHLIQVGKEIGGRVDFLNGLDALLFDRQTRRRMLERRQLHRILANETWLFGEQWSITGDDKPLNAVLKKFLQKLGQDVELASSKIVRDDGKEAIPDLVLGRSMPSNEDRMTHLVVELKRPNHRLEAADVDQLRSYASAIVNDERFNQPNVTWDFWLIGNDTRKDVDEMRRQIGRPFGCAHQGEKYSIWVHTWAEVLSSARHRIKFVEQSLQYESDRDTGLSLMRERYAPYLPDEVFEEEIDQGTEAG</sequence>
<evidence type="ECO:0000313" key="2">
    <source>
        <dbReference type="Proteomes" id="UP000313231"/>
    </source>
</evidence>
<dbReference type="SUPFAM" id="SSF55874">
    <property type="entry name" value="ATPase domain of HSP90 chaperone/DNA topoisomerase II/histidine kinase"/>
    <property type="match status" value="1"/>
</dbReference>
<gene>
    <name evidence="1" type="ORF">FHP29_17820</name>
</gene>
<name>A0A5C4VQC0_9ACTN</name>
<dbReference type="EMBL" id="VDMP01000026">
    <property type="protein sequence ID" value="TNM37646.1"/>
    <property type="molecule type" value="Genomic_DNA"/>
</dbReference>
<dbReference type="RefSeq" id="WP_139624193.1">
    <property type="nucleotide sequence ID" value="NZ_VDMP01000026.1"/>
</dbReference>